<evidence type="ECO:0000256" key="1">
    <source>
        <dbReference type="SAM" id="SignalP"/>
    </source>
</evidence>
<proteinExistence type="predicted"/>
<dbReference type="Proteomes" id="UP000275267">
    <property type="component" value="Unassembled WGS sequence"/>
</dbReference>
<reference evidence="3" key="1">
    <citation type="journal article" date="2019" name="Nat. Commun.">
        <title>The genome of broomcorn millet.</title>
        <authorList>
            <person name="Zou C."/>
            <person name="Miki D."/>
            <person name="Li D."/>
            <person name="Tang Q."/>
            <person name="Xiao L."/>
            <person name="Rajput S."/>
            <person name="Deng P."/>
            <person name="Jia W."/>
            <person name="Huang R."/>
            <person name="Zhang M."/>
            <person name="Sun Y."/>
            <person name="Hu J."/>
            <person name="Fu X."/>
            <person name="Schnable P.S."/>
            <person name="Li F."/>
            <person name="Zhang H."/>
            <person name="Feng B."/>
            <person name="Zhu X."/>
            <person name="Liu R."/>
            <person name="Schnable J.C."/>
            <person name="Zhu J.-K."/>
            <person name="Zhang H."/>
        </authorList>
    </citation>
    <scope>NUCLEOTIDE SEQUENCE [LARGE SCALE GENOMIC DNA]</scope>
</reference>
<protein>
    <submittedName>
        <fullName evidence="2">Uncharacterized protein</fullName>
    </submittedName>
</protein>
<feature type="signal peptide" evidence="1">
    <location>
        <begin position="1"/>
        <end position="24"/>
    </location>
</feature>
<evidence type="ECO:0000313" key="2">
    <source>
        <dbReference type="EMBL" id="RLM73086.1"/>
    </source>
</evidence>
<accession>A0A3L6Q677</accession>
<dbReference type="AlphaFoldDB" id="A0A3L6Q677"/>
<gene>
    <name evidence="2" type="ORF">C2845_PM15G12930</name>
</gene>
<organism evidence="2 3">
    <name type="scientific">Panicum miliaceum</name>
    <name type="common">Proso millet</name>
    <name type="synonym">Broomcorn millet</name>
    <dbReference type="NCBI Taxonomy" id="4540"/>
    <lineage>
        <taxon>Eukaryota</taxon>
        <taxon>Viridiplantae</taxon>
        <taxon>Streptophyta</taxon>
        <taxon>Embryophyta</taxon>
        <taxon>Tracheophyta</taxon>
        <taxon>Spermatophyta</taxon>
        <taxon>Magnoliopsida</taxon>
        <taxon>Liliopsida</taxon>
        <taxon>Poales</taxon>
        <taxon>Poaceae</taxon>
        <taxon>PACMAD clade</taxon>
        <taxon>Panicoideae</taxon>
        <taxon>Panicodae</taxon>
        <taxon>Paniceae</taxon>
        <taxon>Panicinae</taxon>
        <taxon>Panicum</taxon>
        <taxon>Panicum sect. Panicum</taxon>
    </lineage>
</organism>
<evidence type="ECO:0000313" key="3">
    <source>
        <dbReference type="Proteomes" id="UP000275267"/>
    </source>
</evidence>
<keyword evidence="3" id="KW-1185">Reference proteome</keyword>
<keyword evidence="1" id="KW-0732">Signal</keyword>
<name>A0A3L6Q677_PANMI</name>
<comment type="caution">
    <text evidence="2">The sequence shown here is derived from an EMBL/GenBank/DDBJ whole genome shotgun (WGS) entry which is preliminary data.</text>
</comment>
<sequence>MTTAGRSRCVALFVLVAMAARAAAAAVVSDVCSNYHMKPDGTLCGPVVDDVSLVPVHRQAARRRLRM</sequence>
<dbReference type="EMBL" id="PQIB02000013">
    <property type="protein sequence ID" value="RLM73086.1"/>
    <property type="molecule type" value="Genomic_DNA"/>
</dbReference>
<feature type="chain" id="PRO_5017984509" evidence="1">
    <location>
        <begin position="25"/>
        <end position="67"/>
    </location>
</feature>